<dbReference type="InterPro" id="IPR027417">
    <property type="entry name" value="P-loop_NTPase"/>
</dbReference>
<evidence type="ECO:0000313" key="3">
    <source>
        <dbReference type="Proteomes" id="UP000277580"/>
    </source>
</evidence>
<dbReference type="InParanoid" id="A0A3N4L322"/>
<name>A0A3N4L322_9PEZI</name>
<dbReference type="AlphaFoldDB" id="A0A3N4L322"/>
<accession>A0A3N4L322</accession>
<protein>
    <recommendedName>
        <fullName evidence="4">BTB domain-containing protein</fullName>
    </recommendedName>
</protein>
<proteinExistence type="predicted"/>
<evidence type="ECO:0000256" key="1">
    <source>
        <dbReference type="SAM" id="MobiDB-lite"/>
    </source>
</evidence>
<organism evidence="2 3">
    <name type="scientific">Morchella conica CCBAS932</name>
    <dbReference type="NCBI Taxonomy" id="1392247"/>
    <lineage>
        <taxon>Eukaryota</taxon>
        <taxon>Fungi</taxon>
        <taxon>Dikarya</taxon>
        <taxon>Ascomycota</taxon>
        <taxon>Pezizomycotina</taxon>
        <taxon>Pezizomycetes</taxon>
        <taxon>Pezizales</taxon>
        <taxon>Morchellaceae</taxon>
        <taxon>Morchella</taxon>
    </lineage>
</organism>
<sequence>MRCLSSHDWNVEKKKLPISPSRPPDFLECEVETDFDTIMPMNISSYLSSKTVEVKSRDISFFVNSKLLAKWQLLPSAITGAELEEKIELLDWDGNTVARLVDFLYSETYEISPPKEGVEEKETKNGVVPSDPDQLGEMLKAHPKVYTLAQHKRIEALRMMALERLKEVLKAIDGSLLDKDPKLLRHIIEMLDYVYFPTCPSTDCDADTQKRSNDPIRDVVSTFAAAHFEKLKGHGEIRVLMGKGGDFAVDLMEKVAARLCNAGGELVEVKSEMQKLMNEVERKLQKSEENNSEITQDLNAAERRLEAAKKREEKLTDKVRESNEASLRLEAAKRSEAIKLREISKLNDKVANMERLLGEERAKKSTTPPPVRHSRDDISISGPKKHPWDNLDKLIFFISSWNLSLRTLLSIATTTLFVIGMIVLSTHKATYAPSVQTFSQSQSQTIDGKFFQNLCQYYETYNWAGSDFVRVEGKSLKVACNENSRGSRVLRPVISTGRRGDICKFYEQRLWAGSYYLELEGKSLELYCQGTSHTPSCPRLRVFDKLEGA</sequence>
<dbReference type="Gene3D" id="3.40.50.300">
    <property type="entry name" value="P-loop containing nucleotide triphosphate hydrolases"/>
    <property type="match status" value="1"/>
</dbReference>
<dbReference type="Proteomes" id="UP000277580">
    <property type="component" value="Unassembled WGS sequence"/>
</dbReference>
<evidence type="ECO:0000313" key="2">
    <source>
        <dbReference type="EMBL" id="RPB15932.1"/>
    </source>
</evidence>
<evidence type="ECO:0008006" key="4">
    <source>
        <dbReference type="Google" id="ProtNLM"/>
    </source>
</evidence>
<feature type="region of interest" description="Disordered" evidence="1">
    <location>
        <begin position="358"/>
        <end position="380"/>
    </location>
</feature>
<reference evidence="2 3" key="1">
    <citation type="journal article" date="2018" name="Nat. Ecol. Evol.">
        <title>Pezizomycetes genomes reveal the molecular basis of ectomycorrhizal truffle lifestyle.</title>
        <authorList>
            <person name="Murat C."/>
            <person name="Payen T."/>
            <person name="Noel B."/>
            <person name="Kuo A."/>
            <person name="Morin E."/>
            <person name="Chen J."/>
            <person name="Kohler A."/>
            <person name="Krizsan K."/>
            <person name="Balestrini R."/>
            <person name="Da Silva C."/>
            <person name="Montanini B."/>
            <person name="Hainaut M."/>
            <person name="Levati E."/>
            <person name="Barry K.W."/>
            <person name="Belfiori B."/>
            <person name="Cichocki N."/>
            <person name="Clum A."/>
            <person name="Dockter R.B."/>
            <person name="Fauchery L."/>
            <person name="Guy J."/>
            <person name="Iotti M."/>
            <person name="Le Tacon F."/>
            <person name="Lindquist E.A."/>
            <person name="Lipzen A."/>
            <person name="Malagnac F."/>
            <person name="Mello A."/>
            <person name="Molinier V."/>
            <person name="Miyauchi S."/>
            <person name="Poulain J."/>
            <person name="Riccioni C."/>
            <person name="Rubini A."/>
            <person name="Sitrit Y."/>
            <person name="Splivallo R."/>
            <person name="Traeger S."/>
            <person name="Wang M."/>
            <person name="Zifcakova L."/>
            <person name="Wipf D."/>
            <person name="Zambonelli A."/>
            <person name="Paolocci F."/>
            <person name="Nowrousian M."/>
            <person name="Ottonello S."/>
            <person name="Baldrian P."/>
            <person name="Spatafora J.W."/>
            <person name="Henrissat B."/>
            <person name="Nagy L.G."/>
            <person name="Aury J.M."/>
            <person name="Wincker P."/>
            <person name="Grigoriev I.V."/>
            <person name="Bonfante P."/>
            <person name="Martin F.M."/>
        </authorList>
    </citation>
    <scope>NUCLEOTIDE SEQUENCE [LARGE SCALE GENOMIC DNA]</scope>
    <source>
        <strain evidence="2 3">CCBAS932</strain>
    </source>
</reference>
<gene>
    <name evidence="2" type="ORF">P167DRAFT_603000</name>
</gene>
<dbReference type="OrthoDB" id="9997739at2759"/>
<dbReference type="EMBL" id="ML119111">
    <property type="protein sequence ID" value="RPB15932.1"/>
    <property type="molecule type" value="Genomic_DNA"/>
</dbReference>
<keyword evidence="3" id="KW-1185">Reference proteome</keyword>
<dbReference type="STRING" id="1392247.A0A3N4L322"/>